<dbReference type="Gene3D" id="2.160.20.10">
    <property type="entry name" value="Single-stranded right-handed beta-helix, Pectin lyase-like"/>
    <property type="match status" value="1"/>
</dbReference>
<evidence type="ECO:0000256" key="10">
    <source>
        <dbReference type="RuleBase" id="RU367009"/>
    </source>
</evidence>
<dbReference type="PANTHER" id="PTHR33407">
    <property type="entry name" value="PECTATE LYASE F-RELATED"/>
    <property type="match status" value="1"/>
</dbReference>
<feature type="signal peptide" evidence="10">
    <location>
        <begin position="1"/>
        <end position="20"/>
    </location>
</feature>
<dbReference type="EMBL" id="ML120368">
    <property type="protein sequence ID" value="RPB02277.1"/>
    <property type="molecule type" value="Genomic_DNA"/>
</dbReference>
<comment type="catalytic activity">
    <reaction evidence="1 10">
        <text>Eliminative cleavage of (1-&gt;4)-alpha-D-galacturonan to give oligosaccharides with 4-deoxy-alpha-D-galact-4-enuronosyl groups at their non-reducing ends.</text>
        <dbReference type="EC" id="4.2.2.2"/>
    </reaction>
</comment>
<dbReference type="Proteomes" id="UP000276215">
    <property type="component" value="Unassembled WGS sequence"/>
</dbReference>
<evidence type="ECO:0000256" key="9">
    <source>
        <dbReference type="ARBA" id="ARBA00025679"/>
    </source>
</evidence>
<evidence type="ECO:0000256" key="7">
    <source>
        <dbReference type="ARBA" id="ARBA00022837"/>
    </source>
</evidence>
<evidence type="ECO:0000256" key="2">
    <source>
        <dbReference type="ARBA" id="ARBA00001913"/>
    </source>
</evidence>
<keyword evidence="7 10" id="KW-0106">Calcium</keyword>
<dbReference type="STRING" id="1336337.A0A3N4JVQ6"/>
<evidence type="ECO:0000256" key="6">
    <source>
        <dbReference type="ARBA" id="ARBA00022729"/>
    </source>
</evidence>
<dbReference type="GO" id="GO:0045490">
    <property type="term" value="P:pectin catabolic process"/>
    <property type="evidence" value="ECO:0007669"/>
    <property type="project" value="TreeGrafter"/>
</dbReference>
<proteinExistence type="inferred from homology"/>
<dbReference type="GO" id="GO:0005576">
    <property type="term" value="C:extracellular region"/>
    <property type="evidence" value="ECO:0007669"/>
    <property type="project" value="UniProtKB-SubCell"/>
</dbReference>
<keyword evidence="8 10" id="KW-0456">Lyase</keyword>
<dbReference type="GO" id="GO:0030570">
    <property type="term" value="F:pectate lyase activity"/>
    <property type="evidence" value="ECO:0007669"/>
    <property type="project" value="UniProtKB-UniRule"/>
</dbReference>
<dbReference type="AlphaFoldDB" id="A0A3N4JVQ6"/>
<keyword evidence="12" id="KW-1185">Reference proteome</keyword>
<organism evidence="11 12">
    <name type="scientific">Choiromyces venosus 120613-1</name>
    <dbReference type="NCBI Taxonomy" id="1336337"/>
    <lineage>
        <taxon>Eukaryota</taxon>
        <taxon>Fungi</taxon>
        <taxon>Dikarya</taxon>
        <taxon>Ascomycota</taxon>
        <taxon>Pezizomycotina</taxon>
        <taxon>Pezizomycetes</taxon>
        <taxon>Pezizales</taxon>
        <taxon>Tuberaceae</taxon>
        <taxon>Choiromyces</taxon>
    </lineage>
</organism>
<comment type="function">
    <text evidence="9 10">Pectinolytic enzyme consist of four classes of enzymes: pectin lyase, polygalacturonase, pectin methylesterase and rhamnogalacturonase. Among pectinolytic enzymes, pectin lyase is the most important in depolymerization of pectin, since it cleaves internal glycosidic bonds of highly methylated pectins. Favors pectate, the anion, over pectin, the methyl ester.</text>
</comment>
<dbReference type="OrthoDB" id="441042at2759"/>
<comment type="subcellular location">
    <subcellularLocation>
        <location evidence="3 10">Secreted</location>
    </subcellularLocation>
</comment>
<evidence type="ECO:0000313" key="12">
    <source>
        <dbReference type="Proteomes" id="UP000276215"/>
    </source>
</evidence>
<sequence length="229" mass="23652">MIFFFSTVLALSLGATAVSAAATTTFPSVAGSTSLSAPIAVSGSYDGKMYHYDRGSGACNGQAEGGDSDAVFLAEDGGTLKNVIVGADPAEGVHCLVSRTIQNDALAIKQSPRTSYVTGGGAQNAGDKIFQHNGGGALTVTDFYAYNFGKFYRSCENCDDDMHEGHVILEGVVAEEGSLLVGINSNYGDTATITDSCINGNDTGDEPGKIGSRADGTYCIYEESDITTC</sequence>
<dbReference type="PANTHER" id="PTHR33407:SF9">
    <property type="entry name" value="PECTATE LYASE F-RELATED"/>
    <property type="match status" value="1"/>
</dbReference>
<dbReference type="InterPro" id="IPR011050">
    <property type="entry name" value="Pectin_lyase_fold/virulence"/>
</dbReference>
<comment type="similarity">
    <text evidence="4 10">Belongs to the polysaccharide lyase 3 family.</text>
</comment>
<reference evidence="11 12" key="1">
    <citation type="journal article" date="2018" name="Nat. Ecol. Evol.">
        <title>Pezizomycetes genomes reveal the molecular basis of ectomycorrhizal truffle lifestyle.</title>
        <authorList>
            <person name="Murat C."/>
            <person name="Payen T."/>
            <person name="Noel B."/>
            <person name="Kuo A."/>
            <person name="Morin E."/>
            <person name="Chen J."/>
            <person name="Kohler A."/>
            <person name="Krizsan K."/>
            <person name="Balestrini R."/>
            <person name="Da Silva C."/>
            <person name="Montanini B."/>
            <person name="Hainaut M."/>
            <person name="Levati E."/>
            <person name="Barry K.W."/>
            <person name="Belfiori B."/>
            <person name="Cichocki N."/>
            <person name="Clum A."/>
            <person name="Dockter R.B."/>
            <person name="Fauchery L."/>
            <person name="Guy J."/>
            <person name="Iotti M."/>
            <person name="Le Tacon F."/>
            <person name="Lindquist E.A."/>
            <person name="Lipzen A."/>
            <person name="Malagnac F."/>
            <person name="Mello A."/>
            <person name="Molinier V."/>
            <person name="Miyauchi S."/>
            <person name="Poulain J."/>
            <person name="Riccioni C."/>
            <person name="Rubini A."/>
            <person name="Sitrit Y."/>
            <person name="Splivallo R."/>
            <person name="Traeger S."/>
            <person name="Wang M."/>
            <person name="Zifcakova L."/>
            <person name="Wipf D."/>
            <person name="Zambonelli A."/>
            <person name="Paolocci F."/>
            <person name="Nowrousian M."/>
            <person name="Ottonello S."/>
            <person name="Baldrian P."/>
            <person name="Spatafora J.W."/>
            <person name="Henrissat B."/>
            <person name="Nagy L.G."/>
            <person name="Aury J.M."/>
            <person name="Wincker P."/>
            <person name="Grigoriev I.V."/>
            <person name="Bonfante P."/>
            <person name="Martin F.M."/>
        </authorList>
    </citation>
    <scope>NUCLEOTIDE SEQUENCE [LARGE SCALE GENOMIC DNA]</scope>
    <source>
        <strain evidence="11 12">120613-1</strain>
    </source>
</reference>
<dbReference type="EC" id="4.2.2.2" evidence="10"/>
<protein>
    <recommendedName>
        <fullName evidence="10">Pectate lyase</fullName>
        <ecNumber evidence="10">4.2.2.2</ecNumber>
    </recommendedName>
</protein>
<comment type="cofactor">
    <cofactor evidence="2 10">
        <name>Ca(2+)</name>
        <dbReference type="ChEBI" id="CHEBI:29108"/>
    </cofactor>
</comment>
<evidence type="ECO:0000256" key="1">
    <source>
        <dbReference type="ARBA" id="ARBA00000695"/>
    </source>
</evidence>
<keyword evidence="6 10" id="KW-0732">Signal</keyword>
<keyword evidence="5 10" id="KW-0964">Secreted</keyword>
<evidence type="ECO:0000256" key="3">
    <source>
        <dbReference type="ARBA" id="ARBA00004613"/>
    </source>
</evidence>
<gene>
    <name evidence="11" type="ORF">L873DRAFT_1826705</name>
</gene>
<dbReference type="Pfam" id="PF03211">
    <property type="entry name" value="Pectate_lyase"/>
    <property type="match status" value="1"/>
</dbReference>
<dbReference type="InterPro" id="IPR012334">
    <property type="entry name" value="Pectin_lyas_fold"/>
</dbReference>
<evidence type="ECO:0000256" key="8">
    <source>
        <dbReference type="ARBA" id="ARBA00023239"/>
    </source>
</evidence>
<feature type="chain" id="PRO_5025096201" description="Pectate lyase" evidence="10">
    <location>
        <begin position="21"/>
        <end position="229"/>
    </location>
</feature>
<evidence type="ECO:0000256" key="5">
    <source>
        <dbReference type="ARBA" id="ARBA00022525"/>
    </source>
</evidence>
<dbReference type="InterPro" id="IPR004898">
    <property type="entry name" value="Pectate_lyase_PlyH/PlyE-like"/>
</dbReference>
<evidence type="ECO:0000313" key="11">
    <source>
        <dbReference type="EMBL" id="RPB02277.1"/>
    </source>
</evidence>
<accession>A0A3N4JVQ6</accession>
<name>A0A3N4JVQ6_9PEZI</name>
<dbReference type="SUPFAM" id="SSF51126">
    <property type="entry name" value="Pectin lyase-like"/>
    <property type="match status" value="1"/>
</dbReference>
<evidence type="ECO:0000256" key="4">
    <source>
        <dbReference type="ARBA" id="ARBA00006463"/>
    </source>
</evidence>